<dbReference type="RefSeq" id="WP_193112944.1">
    <property type="nucleotide sequence ID" value="NZ_CP041165.1"/>
</dbReference>
<evidence type="ECO:0000256" key="1">
    <source>
        <dbReference type="SAM" id="Phobius"/>
    </source>
</evidence>
<keyword evidence="3" id="KW-1185">Reference proteome</keyword>
<accession>A0A7M1AWD5</accession>
<protein>
    <submittedName>
        <fullName evidence="2">Uncharacterized protein</fullName>
    </submittedName>
</protein>
<sequence length="108" mass="12039">MAYIFGLIIVGLLFLSLHYFTELTRSQKLIVAGIFAVFISGAIMYNTYVAHEQEKVLAIVQKYRQGQTIQCGNIEINSTNFDLSGTNSFVGKKNTPYHLQVIGASECK</sequence>
<evidence type="ECO:0000313" key="2">
    <source>
        <dbReference type="EMBL" id="QOP41626.1"/>
    </source>
</evidence>
<feature type="transmembrane region" description="Helical" evidence="1">
    <location>
        <begin position="30"/>
        <end position="49"/>
    </location>
</feature>
<dbReference type="EMBL" id="CP041165">
    <property type="protein sequence ID" value="QOP41626.1"/>
    <property type="molecule type" value="Genomic_DNA"/>
</dbReference>
<name>A0A7M1AWD5_9BACT</name>
<keyword evidence="1" id="KW-0812">Transmembrane</keyword>
<dbReference type="KEGG" id="smax:FJR03_07640"/>
<organism evidence="2 3">
    <name type="scientific">Sulfurimonas marina</name>
    <dbReference type="NCBI Taxonomy" id="2590551"/>
    <lineage>
        <taxon>Bacteria</taxon>
        <taxon>Pseudomonadati</taxon>
        <taxon>Campylobacterota</taxon>
        <taxon>Epsilonproteobacteria</taxon>
        <taxon>Campylobacterales</taxon>
        <taxon>Sulfurimonadaceae</taxon>
        <taxon>Sulfurimonas</taxon>
    </lineage>
</organism>
<dbReference type="Proteomes" id="UP000593910">
    <property type="component" value="Chromosome"/>
</dbReference>
<dbReference type="AlphaFoldDB" id="A0A7M1AWD5"/>
<keyword evidence="1" id="KW-1133">Transmembrane helix</keyword>
<proteinExistence type="predicted"/>
<reference evidence="2 3" key="1">
    <citation type="submission" date="2019-06" db="EMBL/GenBank/DDBJ databases">
        <title>Sulfurimonas gotlandica sp. nov., a chemoautotrophic and psychrotolerant epsilonproteobacterium isolated from a pelagic redoxcline, and an emended description of the genus Sulfurimonas.</title>
        <authorList>
            <person name="Wang S."/>
            <person name="Jiang L."/>
            <person name="Shao Z."/>
        </authorList>
    </citation>
    <scope>NUCLEOTIDE SEQUENCE [LARGE SCALE GENOMIC DNA]</scope>
    <source>
        <strain evidence="2 3">B2</strain>
    </source>
</reference>
<keyword evidence="1" id="KW-0472">Membrane</keyword>
<gene>
    <name evidence="2" type="ORF">FJR03_07640</name>
</gene>
<evidence type="ECO:0000313" key="3">
    <source>
        <dbReference type="Proteomes" id="UP000593910"/>
    </source>
</evidence>